<gene>
    <name evidence="6" type="ORF">J2S47_005773</name>
</gene>
<evidence type="ECO:0000259" key="5">
    <source>
        <dbReference type="PROSITE" id="PS51669"/>
    </source>
</evidence>
<dbReference type="Pfam" id="PF04879">
    <property type="entry name" value="Molybdop_Fe4S4"/>
    <property type="match status" value="1"/>
</dbReference>
<dbReference type="Proteomes" id="UP001231675">
    <property type="component" value="Unassembled WGS sequence"/>
</dbReference>
<dbReference type="SMART" id="SM00926">
    <property type="entry name" value="Molybdop_Fe4S4"/>
    <property type="match status" value="1"/>
</dbReference>
<dbReference type="PROSITE" id="PS51669">
    <property type="entry name" value="4FE4S_MOW_BIS_MGD"/>
    <property type="match status" value="1"/>
</dbReference>
<dbReference type="EMBL" id="JAURUD010000001">
    <property type="protein sequence ID" value="MDP9685271.1"/>
    <property type="molecule type" value="Genomic_DNA"/>
</dbReference>
<feature type="domain" description="4Fe-4S Mo/W bis-MGD-type" evidence="5">
    <location>
        <begin position="60"/>
        <end position="116"/>
    </location>
</feature>
<evidence type="ECO:0000256" key="3">
    <source>
        <dbReference type="ARBA" id="ARBA00023014"/>
    </source>
</evidence>
<protein>
    <submittedName>
        <fullName evidence="6">Anaerobic selenocysteine-containing dehydrogenase</fullName>
    </submittedName>
</protein>
<evidence type="ECO:0000256" key="2">
    <source>
        <dbReference type="ARBA" id="ARBA00023004"/>
    </source>
</evidence>
<evidence type="ECO:0000256" key="4">
    <source>
        <dbReference type="SAM" id="MobiDB-lite"/>
    </source>
</evidence>
<evidence type="ECO:0000256" key="1">
    <source>
        <dbReference type="ARBA" id="ARBA00022723"/>
    </source>
</evidence>
<feature type="compositionally biased region" description="Low complexity" evidence="4">
    <location>
        <begin position="7"/>
        <end position="18"/>
    </location>
</feature>
<feature type="region of interest" description="Disordered" evidence="4">
    <location>
        <begin position="1"/>
        <end position="57"/>
    </location>
</feature>
<feature type="compositionally biased region" description="Basic and acidic residues" evidence="4">
    <location>
        <begin position="34"/>
        <end position="46"/>
    </location>
</feature>
<keyword evidence="3" id="KW-0411">Iron-sulfur</keyword>
<dbReference type="SUPFAM" id="SSF53706">
    <property type="entry name" value="Formate dehydrogenase/DMSO reductase, domains 1-3"/>
    <property type="match status" value="1"/>
</dbReference>
<reference evidence="6 7" key="1">
    <citation type="submission" date="2023-07" db="EMBL/GenBank/DDBJ databases">
        <title>Sequencing the genomes of 1000 actinobacteria strains.</title>
        <authorList>
            <person name="Klenk H.-P."/>
        </authorList>
    </citation>
    <scope>NUCLEOTIDE SEQUENCE [LARGE SCALE GENOMIC DNA]</scope>
    <source>
        <strain evidence="6 7">DSM 40229</strain>
    </source>
</reference>
<dbReference type="InterPro" id="IPR006963">
    <property type="entry name" value="Mopterin_OxRdtase_4Fe-4S_dom"/>
</dbReference>
<dbReference type="Gene3D" id="3.40.50.720">
    <property type="entry name" value="NAD(P)-binding Rossmann-like Domain"/>
    <property type="match status" value="1"/>
</dbReference>
<evidence type="ECO:0000313" key="6">
    <source>
        <dbReference type="EMBL" id="MDP9685271.1"/>
    </source>
</evidence>
<keyword evidence="1" id="KW-0479">Metal-binding</keyword>
<evidence type="ECO:0000313" key="7">
    <source>
        <dbReference type="Proteomes" id="UP001231675"/>
    </source>
</evidence>
<keyword evidence="2" id="KW-0408">Iron</keyword>
<dbReference type="Gene3D" id="2.20.25.90">
    <property type="entry name" value="ADC-like domains"/>
    <property type="match status" value="1"/>
</dbReference>
<keyword evidence="7" id="KW-1185">Reference proteome</keyword>
<sequence>MGAAPQRAGARVRLVARGPHLAAMGRHGVRARSPRGDFTARPHATDDPGEVGPAWDESAQTATTTVCAYCGAGCALTLRVQDNEIVEVTSPHDSPVTHGDLRIKGRFGHQHVQNRG</sequence>
<comment type="caution">
    <text evidence="6">The sequence shown here is derived from an EMBL/GenBank/DDBJ whole genome shotgun (WGS) entry which is preliminary data.</text>
</comment>
<name>A0ABT9LP02_STRGD</name>
<accession>A0ABT9LP02</accession>
<organism evidence="6 7">
    <name type="scientific">Streptomyces griseoviridis</name>
    <dbReference type="NCBI Taxonomy" id="45398"/>
    <lineage>
        <taxon>Bacteria</taxon>
        <taxon>Bacillati</taxon>
        <taxon>Actinomycetota</taxon>
        <taxon>Actinomycetes</taxon>
        <taxon>Kitasatosporales</taxon>
        <taxon>Streptomycetaceae</taxon>
        <taxon>Streptomyces</taxon>
    </lineage>
</organism>
<proteinExistence type="predicted"/>